<reference evidence="2" key="1">
    <citation type="submission" date="2022-09" db="EMBL/GenBank/DDBJ databases">
        <title>Maribacter litopenaei sp. nov., isolated from the intestinal tract of the Pacific White Shrimp, Litopenaeus vannamei.</title>
        <authorList>
            <person name="Kim S.Y."/>
            <person name="Hwang C.Y."/>
        </authorList>
    </citation>
    <scope>NUCLEOTIDE SEQUENCE</scope>
    <source>
        <strain evidence="2">HL-LV01</strain>
    </source>
</reference>
<dbReference type="EMBL" id="CP104205">
    <property type="protein sequence ID" value="UWX55281.1"/>
    <property type="molecule type" value="Genomic_DNA"/>
</dbReference>
<gene>
    <name evidence="2" type="ORF">NYZ99_01310</name>
</gene>
<dbReference type="RefSeq" id="WP_260573146.1">
    <property type="nucleotide sequence ID" value="NZ_CP104205.1"/>
</dbReference>
<organism evidence="2 3">
    <name type="scientific">Maribacter litopenaei</name>
    <dbReference type="NCBI Taxonomy" id="2976127"/>
    <lineage>
        <taxon>Bacteria</taxon>
        <taxon>Pseudomonadati</taxon>
        <taxon>Bacteroidota</taxon>
        <taxon>Flavobacteriia</taxon>
        <taxon>Flavobacteriales</taxon>
        <taxon>Flavobacteriaceae</taxon>
        <taxon>Maribacter</taxon>
    </lineage>
</organism>
<keyword evidence="1" id="KW-0732">Signal</keyword>
<dbReference type="PROSITE" id="PS51257">
    <property type="entry name" value="PROKAR_LIPOPROTEIN"/>
    <property type="match status" value="1"/>
</dbReference>
<evidence type="ECO:0000256" key="1">
    <source>
        <dbReference type="SAM" id="SignalP"/>
    </source>
</evidence>
<evidence type="ECO:0000313" key="3">
    <source>
        <dbReference type="Proteomes" id="UP001059209"/>
    </source>
</evidence>
<protein>
    <recommendedName>
        <fullName evidence="4">Lipoprotein</fullName>
    </recommendedName>
</protein>
<keyword evidence="3" id="KW-1185">Reference proteome</keyword>
<feature type="signal peptide" evidence="1">
    <location>
        <begin position="1"/>
        <end position="19"/>
    </location>
</feature>
<evidence type="ECO:0000313" key="2">
    <source>
        <dbReference type="EMBL" id="UWX55281.1"/>
    </source>
</evidence>
<sequence length="67" mass="7682">MRFLTFSILLLLVSCTSYPKKLGYQTTDSASQMIINPYFSDMNRDYVYKANITVFKNNFGGILVLKS</sequence>
<evidence type="ECO:0008006" key="4">
    <source>
        <dbReference type="Google" id="ProtNLM"/>
    </source>
</evidence>
<name>A0ABY5Y8W8_9FLAO</name>
<accession>A0ABY5Y8W8</accession>
<proteinExistence type="predicted"/>
<dbReference type="Proteomes" id="UP001059209">
    <property type="component" value="Chromosome"/>
</dbReference>
<feature type="chain" id="PRO_5047154875" description="Lipoprotein" evidence="1">
    <location>
        <begin position="20"/>
        <end position="67"/>
    </location>
</feature>